<keyword evidence="4" id="KW-1185">Reference proteome</keyword>
<sequence>MRPAPLLLALAAAAACAPRPPPGAVLGDAVRVCEEGRPCEVRPTASATFRPEEANRRGERQQDPDAYRGEDLGELRAAEEAGDRRAAYRLGLVHQQGLAGAPRDPRLATRHFERAAEAGHPWARFRLAQMLDVSGANRARSLELKTAAADAGVAEAAALLGTQYREGRGGVPRDAAEAARWFTVAAENGVPEAQYNLGLMHYRGEGVPRQLHEALKWMRQAATNGHVPAQRAVGQLYLTGLDTMGQDFQEARTWLASAASQGDRESQRLLADLDRAVAADRDYVRRFRLLSPYTAGYWGSAPYAGYWWRPYGHPGHYGWY</sequence>
<proteinExistence type="predicted"/>
<evidence type="ECO:0008006" key="5">
    <source>
        <dbReference type="Google" id="ProtNLM"/>
    </source>
</evidence>
<organism evidence="3 4">
    <name type="scientific">Craurococcus roseus</name>
    <dbReference type="NCBI Taxonomy" id="77585"/>
    <lineage>
        <taxon>Bacteria</taxon>
        <taxon>Pseudomonadati</taxon>
        <taxon>Pseudomonadota</taxon>
        <taxon>Alphaproteobacteria</taxon>
        <taxon>Acetobacterales</taxon>
        <taxon>Acetobacteraceae</taxon>
        <taxon>Craurococcus</taxon>
    </lineage>
</organism>
<feature type="signal peptide" evidence="2">
    <location>
        <begin position="1"/>
        <end position="17"/>
    </location>
</feature>
<dbReference type="InterPro" id="IPR011990">
    <property type="entry name" value="TPR-like_helical_dom_sf"/>
</dbReference>
<feature type="chain" id="PRO_5046845586" description="Sel1 repeat family protein" evidence="2">
    <location>
        <begin position="18"/>
        <end position="320"/>
    </location>
</feature>
<evidence type="ECO:0000256" key="2">
    <source>
        <dbReference type="SAM" id="SignalP"/>
    </source>
</evidence>
<dbReference type="InterPro" id="IPR006597">
    <property type="entry name" value="Sel1-like"/>
</dbReference>
<dbReference type="PROSITE" id="PS51257">
    <property type="entry name" value="PROKAR_LIPOPROTEIN"/>
    <property type="match status" value="1"/>
</dbReference>
<feature type="compositionally biased region" description="Basic and acidic residues" evidence="1">
    <location>
        <begin position="50"/>
        <end position="73"/>
    </location>
</feature>
<evidence type="ECO:0000313" key="4">
    <source>
        <dbReference type="Proteomes" id="UP001501588"/>
    </source>
</evidence>
<feature type="region of interest" description="Disordered" evidence="1">
    <location>
        <begin position="44"/>
        <end position="73"/>
    </location>
</feature>
<protein>
    <recommendedName>
        <fullName evidence="5">Sel1 repeat family protein</fullName>
    </recommendedName>
</protein>
<dbReference type="SMART" id="SM00671">
    <property type="entry name" value="SEL1"/>
    <property type="match status" value="4"/>
</dbReference>
<comment type="caution">
    <text evidence="3">The sequence shown here is derived from an EMBL/GenBank/DDBJ whole genome shotgun (WGS) entry which is preliminary data.</text>
</comment>
<dbReference type="Gene3D" id="1.25.40.10">
    <property type="entry name" value="Tetratricopeptide repeat domain"/>
    <property type="match status" value="2"/>
</dbReference>
<dbReference type="RefSeq" id="WP_343894435.1">
    <property type="nucleotide sequence ID" value="NZ_BAAAFZ010000012.1"/>
</dbReference>
<reference evidence="3 4" key="1">
    <citation type="journal article" date="2019" name="Int. J. Syst. Evol. Microbiol.">
        <title>The Global Catalogue of Microorganisms (GCM) 10K type strain sequencing project: providing services to taxonomists for standard genome sequencing and annotation.</title>
        <authorList>
            <consortium name="The Broad Institute Genomics Platform"/>
            <consortium name="The Broad Institute Genome Sequencing Center for Infectious Disease"/>
            <person name="Wu L."/>
            <person name="Ma J."/>
        </authorList>
    </citation>
    <scope>NUCLEOTIDE SEQUENCE [LARGE SCALE GENOMIC DNA]</scope>
    <source>
        <strain evidence="3 4">JCM 9933</strain>
    </source>
</reference>
<dbReference type="SUPFAM" id="SSF81901">
    <property type="entry name" value="HCP-like"/>
    <property type="match status" value="2"/>
</dbReference>
<keyword evidence="2" id="KW-0732">Signal</keyword>
<evidence type="ECO:0000313" key="3">
    <source>
        <dbReference type="EMBL" id="GAA0576192.1"/>
    </source>
</evidence>
<name>A0ABN1EXE9_9PROT</name>
<dbReference type="EMBL" id="BAAAFZ010000012">
    <property type="protein sequence ID" value="GAA0576192.1"/>
    <property type="molecule type" value="Genomic_DNA"/>
</dbReference>
<dbReference type="Pfam" id="PF08238">
    <property type="entry name" value="Sel1"/>
    <property type="match status" value="4"/>
</dbReference>
<dbReference type="PANTHER" id="PTHR11102:SF160">
    <property type="entry name" value="ERAD-ASSOCIATED E3 UBIQUITIN-PROTEIN LIGASE COMPONENT HRD3"/>
    <property type="match status" value="1"/>
</dbReference>
<dbReference type="PANTHER" id="PTHR11102">
    <property type="entry name" value="SEL-1-LIKE PROTEIN"/>
    <property type="match status" value="1"/>
</dbReference>
<dbReference type="InterPro" id="IPR050767">
    <property type="entry name" value="Sel1_AlgK"/>
</dbReference>
<gene>
    <name evidence="3" type="ORF">GCM10009416_13580</name>
</gene>
<accession>A0ABN1EXE9</accession>
<dbReference type="Proteomes" id="UP001501588">
    <property type="component" value="Unassembled WGS sequence"/>
</dbReference>
<evidence type="ECO:0000256" key="1">
    <source>
        <dbReference type="SAM" id="MobiDB-lite"/>
    </source>
</evidence>